<keyword evidence="7 12" id="KW-0375">Hydrogen ion transport</keyword>
<dbReference type="PROSITE" id="PS00449">
    <property type="entry name" value="ATPASE_A"/>
    <property type="match status" value="1"/>
</dbReference>
<dbReference type="PANTHER" id="PTHR42823">
    <property type="entry name" value="ATP SYNTHASE SUBUNIT A, CHLOROPLASTIC"/>
    <property type="match status" value="1"/>
</dbReference>
<evidence type="ECO:0000256" key="12">
    <source>
        <dbReference type="HAMAP-Rule" id="MF_01393"/>
    </source>
</evidence>
<feature type="transmembrane region" description="Helical" evidence="12">
    <location>
        <begin position="31"/>
        <end position="49"/>
    </location>
</feature>
<evidence type="ECO:0000313" key="14">
    <source>
        <dbReference type="EMBL" id="HIW78220.1"/>
    </source>
</evidence>
<accession>A0A9D1QZM7</accession>
<reference evidence="14" key="1">
    <citation type="journal article" date="2021" name="PeerJ">
        <title>Extensive microbial diversity within the chicken gut microbiome revealed by metagenomics and culture.</title>
        <authorList>
            <person name="Gilroy R."/>
            <person name="Ravi A."/>
            <person name="Getino M."/>
            <person name="Pursley I."/>
            <person name="Horton D.L."/>
            <person name="Alikhan N.F."/>
            <person name="Baker D."/>
            <person name="Gharbi K."/>
            <person name="Hall N."/>
            <person name="Watson M."/>
            <person name="Adriaenssens E.M."/>
            <person name="Foster-Nyarko E."/>
            <person name="Jarju S."/>
            <person name="Secka A."/>
            <person name="Antonio M."/>
            <person name="Oren A."/>
            <person name="Chaudhuri R.R."/>
            <person name="La Ragione R."/>
            <person name="Hildebrand F."/>
            <person name="Pallen M.J."/>
        </authorList>
    </citation>
    <scope>NUCLEOTIDE SEQUENCE</scope>
    <source>
        <strain evidence="14">ChiSxjej5B17-1746</strain>
    </source>
</reference>
<feature type="transmembrane region" description="Helical" evidence="12">
    <location>
        <begin position="142"/>
        <end position="165"/>
    </location>
</feature>
<feature type="transmembrane region" description="Helical" evidence="12">
    <location>
        <begin position="185"/>
        <end position="206"/>
    </location>
</feature>
<dbReference type="InterPro" id="IPR023011">
    <property type="entry name" value="ATP_synth_F0_asu_AS"/>
</dbReference>
<comment type="similarity">
    <text evidence="2 12 13">Belongs to the ATPase A chain family.</text>
</comment>
<keyword evidence="10 12" id="KW-0472">Membrane</keyword>
<evidence type="ECO:0000256" key="5">
    <source>
        <dbReference type="ARBA" id="ARBA00022547"/>
    </source>
</evidence>
<dbReference type="Proteomes" id="UP000824264">
    <property type="component" value="Unassembled WGS sequence"/>
</dbReference>
<dbReference type="Gene3D" id="1.20.120.220">
    <property type="entry name" value="ATP synthase, F0 complex, subunit A"/>
    <property type="match status" value="1"/>
</dbReference>
<evidence type="ECO:0000256" key="3">
    <source>
        <dbReference type="ARBA" id="ARBA00022448"/>
    </source>
</evidence>
<dbReference type="CDD" id="cd00310">
    <property type="entry name" value="ATP-synt_Fo_a_6"/>
    <property type="match status" value="1"/>
</dbReference>
<dbReference type="PRINTS" id="PR00123">
    <property type="entry name" value="ATPASEA"/>
</dbReference>
<keyword evidence="9 12" id="KW-0406">Ion transport</keyword>
<organism evidence="14 15">
    <name type="scientific">Candidatus Bilophila faecipullorum</name>
    <dbReference type="NCBI Taxonomy" id="2838482"/>
    <lineage>
        <taxon>Bacteria</taxon>
        <taxon>Pseudomonadati</taxon>
        <taxon>Thermodesulfobacteriota</taxon>
        <taxon>Desulfovibrionia</taxon>
        <taxon>Desulfovibrionales</taxon>
        <taxon>Desulfovibrionaceae</taxon>
        <taxon>Bilophila</taxon>
    </lineage>
</organism>
<feature type="transmembrane region" description="Helical" evidence="12">
    <location>
        <begin position="112"/>
        <end position="130"/>
    </location>
</feature>
<evidence type="ECO:0000256" key="6">
    <source>
        <dbReference type="ARBA" id="ARBA00022692"/>
    </source>
</evidence>
<evidence type="ECO:0000256" key="1">
    <source>
        <dbReference type="ARBA" id="ARBA00004141"/>
    </source>
</evidence>
<keyword evidence="6 12" id="KW-0812">Transmembrane</keyword>
<dbReference type="PANTHER" id="PTHR42823:SF3">
    <property type="entry name" value="ATP SYNTHASE SUBUNIT A, CHLOROPLASTIC"/>
    <property type="match status" value="1"/>
</dbReference>
<evidence type="ECO:0000256" key="13">
    <source>
        <dbReference type="RuleBase" id="RU000483"/>
    </source>
</evidence>
<evidence type="ECO:0000313" key="15">
    <source>
        <dbReference type="Proteomes" id="UP000824264"/>
    </source>
</evidence>
<dbReference type="SUPFAM" id="SSF81336">
    <property type="entry name" value="F1F0 ATP synthase subunit A"/>
    <property type="match status" value="1"/>
</dbReference>
<dbReference type="GO" id="GO:0005886">
    <property type="term" value="C:plasma membrane"/>
    <property type="evidence" value="ECO:0007669"/>
    <property type="project" value="UniProtKB-SubCell"/>
</dbReference>
<keyword evidence="8 12" id="KW-1133">Transmembrane helix</keyword>
<evidence type="ECO:0000256" key="11">
    <source>
        <dbReference type="ARBA" id="ARBA00023310"/>
    </source>
</evidence>
<feature type="transmembrane region" description="Helical" evidence="12">
    <location>
        <begin position="86"/>
        <end position="106"/>
    </location>
</feature>
<comment type="subcellular location">
    <subcellularLocation>
        <location evidence="12 13">Cell membrane</location>
        <topology evidence="12 13">Multi-pass membrane protein</topology>
    </subcellularLocation>
    <subcellularLocation>
        <location evidence="1">Membrane</location>
        <topology evidence="1">Multi-pass membrane protein</topology>
    </subcellularLocation>
</comment>
<dbReference type="AlphaFoldDB" id="A0A9D1QZM7"/>
<dbReference type="InterPro" id="IPR045082">
    <property type="entry name" value="ATP_syn_F0_a_bact/chloroplast"/>
</dbReference>
<dbReference type="GO" id="GO:0046933">
    <property type="term" value="F:proton-transporting ATP synthase activity, rotational mechanism"/>
    <property type="evidence" value="ECO:0007669"/>
    <property type="project" value="UniProtKB-UniRule"/>
</dbReference>
<sequence length="233" mass="26362">MAGGLPEPILLSELVHLDHITIAGQTVEFRHVFYTWTAMLILFAIGWVVRRNISTVPGKLQNIFEMIIGGLEDFTVTNMGEDGRRVFPVLGGLFLFIAVQNILGLVPAFDAPTANVNTNVGMALFVFLYYNYQGIKRWHGHYIRHFMGPMLPLAPFMMVLEFISHLARPLSLTLRLFGNIRGEEIVLLLFFLMAPLVSTLPIYFLFLLAKVLQAFIFYMLALIYLKGAMEPAH</sequence>
<dbReference type="InterPro" id="IPR035908">
    <property type="entry name" value="F0_ATP_A_sf"/>
</dbReference>
<keyword evidence="4 12" id="KW-1003">Cell membrane</keyword>
<comment type="caution">
    <text evidence="14">The sequence shown here is derived from an EMBL/GenBank/DDBJ whole genome shotgun (WGS) entry which is preliminary data.</text>
</comment>
<protein>
    <recommendedName>
        <fullName evidence="12 13">ATP synthase subunit a</fullName>
    </recommendedName>
    <alternativeName>
        <fullName evidence="12">ATP synthase F0 sector subunit a</fullName>
    </alternativeName>
    <alternativeName>
        <fullName evidence="12">F-ATPase subunit 6</fullName>
    </alternativeName>
</protein>
<evidence type="ECO:0000256" key="9">
    <source>
        <dbReference type="ARBA" id="ARBA00023065"/>
    </source>
</evidence>
<dbReference type="GO" id="GO:0042777">
    <property type="term" value="P:proton motive force-driven plasma membrane ATP synthesis"/>
    <property type="evidence" value="ECO:0007669"/>
    <property type="project" value="TreeGrafter"/>
</dbReference>
<keyword evidence="11 12" id="KW-0066">ATP synthesis</keyword>
<reference evidence="14" key="2">
    <citation type="submission" date="2021-04" db="EMBL/GenBank/DDBJ databases">
        <authorList>
            <person name="Gilroy R."/>
        </authorList>
    </citation>
    <scope>NUCLEOTIDE SEQUENCE</scope>
    <source>
        <strain evidence="14">ChiSxjej5B17-1746</strain>
    </source>
</reference>
<comment type="function">
    <text evidence="12 13">Key component of the proton channel; it plays a direct role in the translocation of protons across the membrane.</text>
</comment>
<gene>
    <name evidence="12 14" type="primary">atpB</name>
    <name evidence="14" type="ORF">H9874_03640</name>
</gene>
<dbReference type="Pfam" id="PF00119">
    <property type="entry name" value="ATP-synt_A"/>
    <property type="match status" value="1"/>
</dbReference>
<evidence type="ECO:0000256" key="2">
    <source>
        <dbReference type="ARBA" id="ARBA00006810"/>
    </source>
</evidence>
<dbReference type="EMBL" id="DXGI01000129">
    <property type="protein sequence ID" value="HIW78220.1"/>
    <property type="molecule type" value="Genomic_DNA"/>
</dbReference>
<keyword evidence="5 12" id="KW-0138">CF(0)</keyword>
<evidence type="ECO:0000256" key="4">
    <source>
        <dbReference type="ARBA" id="ARBA00022475"/>
    </source>
</evidence>
<name>A0A9D1QZM7_9BACT</name>
<dbReference type="HAMAP" id="MF_01393">
    <property type="entry name" value="ATP_synth_a_bact"/>
    <property type="match status" value="1"/>
</dbReference>
<evidence type="ECO:0000256" key="8">
    <source>
        <dbReference type="ARBA" id="ARBA00022989"/>
    </source>
</evidence>
<evidence type="ECO:0000256" key="7">
    <source>
        <dbReference type="ARBA" id="ARBA00022781"/>
    </source>
</evidence>
<keyword evidence="3 12" id="KW-0813">Transport</keyword>
<proteinExistence type="inferred from homology"/>
<dbReference type="GO" id="GO:0045259">
    <property type="term" value="C:proton-transporting ATP synthase complex"/>
    <property type="evidence" value="ECO:0007669"/>
    <property type="project" value="UniProtKB-KW"/>
</dbReference>
<evidence type="ECO:0000256" key="10">
    <source>
        <dbReference type="ARBA" id="ARBA00023136"/>
    </source>
</evidence>
<dbReference type="InterPro" id="IPR000568">
    <property type="entry name" value="ATP_synth_F0_asu"/>
</dbReference>
<dbReference type="NCBIfam" id="TIGR01131">
    <property type="entry name" value="ATP_synt_6_or_A"/>
    <property type="match status" value="1"/>
</dbReference>